<protein>
    <recommendedName>
        <fullName evidence="9">Ferritin</fullName>
        <ecNumber evidence="9">1.16.3.1</ecNumber>
    </recommendedName>
</protein>
<evidence type="ECO:0000313" key="12">
    <source>
        <dbReference type="EMBL" id="KAH3789745.1"/>
    </source>
</evidence>
<keyword evidence="3 8" id="KW-0479">Metal-binding</keyword>
<keyword evidence="4 9" id="KW-0560">Oxidoreductase</keyword>
<dbReference type="EC" id="1.16.3.1" evidence="9"/>
<dbReference type="InterPro" id="IPR001519">
    <property type="entry name" value="Ferritin"/>
</dbReference>
<dbReference type="AlphaFoldDB" id="A0A9D4EZQ9"/>
<comment type="catalytic activity">
    <reaction evidence="7 9">
        <text>4 Fe(2+) + O2 + 4 H(+) = 4 Fe(3+) + 2 H2O</text>
        <dbReference type="Rhea" id="RHEA:11148"/>
        <dbReference type="ChEBI" id="CHEBI:15377"/>
        <dbReference type="ChEBI" id="CHEBI:15378"/>
        <dbReference type="ChEBI" id="CHEBI:15379"/>
        <dbReference type="ChEBI" id="CHEBI:29033"/>
        <dbReference type="ChEBI" id="CHEBI:29034"/>
        <dbReference type="EC" id="1.16.3.1"/>
    </reaction>
</comment>
<gene>
    <name evidence="12" type="ORF">DPMN_167932</name>
</gene>
<name>A0A9D4EZQ9_DREPO</name>
<dbReference type="Proteomes" id="UP000828390">
    <property type="component" value="Unassembled WGS sequence"/>
</dbReference>
<dbReference type="InterPro" id="IPR009078">
    <property type="entry name" value="Ferritin-like_SF"/>
</dbReference>
<dbReference type="InterPro" id="IPR009040">
    <property type="entry name" value="Ferritin-like_diiron"/>
</dbReference>
<comment type="function">
    <text evidence="9">Stores iron in a soluble, non-toxic, readily available form. Important for iron homeostasis. Iron is taken up in the ferrous form and deposited as ferric hydroxides after oxidation.</text>
</comment>
<proteinExistence type="inferred from homology"/>
<keyword evidence="5 8" id="KW-0408">Iron</keyword>
<evidence type="ECO:0000256" key="3">
    <source>
        <dbReference type="ARBA" id="ARBA00022723"/>
    </source>
</evidence>
<dbReference type="InterPro" id="IPR008331">
    <property type="entry name" value="Ferritin_DPS_dom"/>
</dbReference>
<feature type="binding site" evidence="8">
    <location>
        <position position="120"/>
    </location>
    <ligand>
        <name>Fe cation</name>
        <dbReference type="ChEBI" id="CHEBI:24875"/>
        <label>1</label>
    </ligand>
</feature>
<organism evidence="12 13">
    <name type="scientific">Dreissena polymorpha</name>
    <name type="common">Zebra mussel</name>
    <name type="synonym">Mytilus polymorpha</name>
    <dbReference type="NCBI Taxonomy" id="45954"/>
    <lineage>
        <taxon>Eukaryota</taxon>
        <taxon>Metazoa</taxon>
        <taxon>Spiralia</taxon>
        <taxon>Lophotrochozoa</taxon>
        <taxon>Mollusca</taxon>
        <taxon>Bivalvia</taxon>
        <taxon>Autobranchia</taxon>
        <taxon>Heteroconchia</taxon>
        <taxon>Euheterodonta</taxon>
        <taxon>Imparidentia</taxon>
        <taxon>Neoheterodontei</taxon>
        <taxon>Myida</taxon>
        <taxon>Dreissenoidea</taxon>
        <taxon>Dreissenidae</taxon>
        <taxon>Dreissena</taxon>
    </lineage>
</organism>
<dbReference type="GO" id="GO:0005737">
    <property type="term" value="C:cytoplasm"/>
    <property type="evidence" value="ECO:0007669"/>
    <property type="project" value="TreeGrafter"/>
</dbReference>
<keyword evidence="13" id="KW-1185">Reference proteome</keyword>
<keyword evidence="10" id="KW-1133">Transmembrane helix</keyword>
<evidence type="ECO:0000256" key="1">
    <source>
        <dbReference type="ARBA" id="ARBA00007513"/>
    </source>
</evidence>
<evidence type="ECO:0000256" key="9">
    <source>
        <dbReference type="RuleBase" id="RU361145"/>
    </source>
</evidence>
<dbReference type="GO" id="GO:0006879">
    <property type="term" value="P:intracellular iron ion homeostasis"/>
    <property type="evidence" value="ECO:0007669"/>
    <property type="project" value="UniProtKB-KW"/>
</dbReference>
<dbReference type="PROSITE" id="PS50905">
    <property type="entry name" value="FERRITIN_LIKE"/>
    <property type="match status" value="1"/>
</dbReference>
<feature type="domain" description="Ferritin-like diiron" evidence="11">
    <location>
        <begin position="68"/>
        <end position="221"/>
    </location>
</feature>
<comment type="caution">
    <text evidence="12">The sequence shown here is derived from an EMBL/GenBank/DDBJ whole genome shotgun (WGS) entry which is preliminary data.</text>
</comment>
<evidence type="ECO:0000256" key="6">
    <source>
        <dbReference type="ARBA" id="ARBA00025111"/>
    </source>
</evidence>
<keyword evidence="10" id="KW-0812">Transmembrane</keyword>
<dbReference type="GO" id="GO:0006826">
    <property type="term" value="P:iron ion transport"/>
    <property type="evidence" value="ECO:0007669"/>
    <property type="project" value="InterPro"/>
</dbReference>
<evidence type="ECO:0000256" key="10">
    <source>
        <dbReference type="SAM" id="Phobius"/>
    </source>
</evidence>
<evidence type="ECO:0000313" key="13">
    <source>
        <dbReference type="Proteomes" id="UP000828390"/>
    </source>
</evidence>
<dbReference type="Gene3D" id="1.20.1260.10">
    <property type="match status" value="1"/>
</dbReference>
<evidence type="ECO:0000256" key="4">
    <source>
        <dbReference type="ARBA" id="ARBA00023002"/>
    </source>
</evidence>
<comment type="similarity">
    <text evidence="1 9">Belongs to the ferritin family.</text>
</comment>
<dbReference type="GO" id="GO:0004322">
    <property type="term" value="F:ferroxidase activity"/>
    <property type="evidence" value="ECO:0007669"/>
    <property type="project" value="UniProtKB-EC"/>
</dbReference>
<feature type="transmembrane region" description="Helical" evidence="10">
    <location>
        <begin position="6"/>
        <end position="25"/>
    </location>
</feature>
<keyword evidence="2 9" id="KW-0409">Iron storage</keyword>
<feature type="binding site" evidence="8">
    <location>
        <position position="169"/>
    </location>
    <ligand>
        <name>Fe cation</name>
        <dbReference type="ChEBI" id="CHEBI:24875"/>
        <label>1</label>
    </ligand>
</feature>
<keyword evidence="10" id="KW-0472">Membrane</keyword>
<dbReference type="OrthoDB" id="186462at2759"/>
<evidence type="ECO:0000256" key="8">
    <source>
        <dbReference type="PIRSR" id="PIRSR601519-1"/>
    </source>
</evidence>
<reference evidence="12" key="2">
    <citation type="submission" date="2020-11" db="EMBL/GenBank/DDBJ databases">
        <authorList>
            <person name="McCartney M.A."/>
            <person name="Auch B."/>
            <person name="Kono T."/>
            <person name="Mallez S."/>
            <person name="Becker A."/>
            <person name="Gohl D.M."/>
            <person name="Silverstein K.A.T."/>
            <person name="Koren S."/>
            <person name="Bechman K.B."/>
            <person name="Herman A."/>
            <person name="Abrahante J.E."/>
            <person name="Garbe J."/>
        </authorList>
    </citation>
    <scope>NUCLEOTIDE SEQUENCE</scope>
    <source>
        <strain evidence="12">Duluth1</strain>
        <tissue evidence="12">Whole animal</tissue>
    </source>
</reference>
<dbReference type="PANTHER" id="PTHR11431:SF75">
    <property type="entry name" value="FERRITIN"/>
    <property type="match status" value="1"/>
</dbReference>
<dbReference type="Pfam" id="PF00210">
    <property type="entry name" value="Ferritin"/>
    <property type="match status" value="1"/>
</dbReference>
<evidence type="ECO:0000256" key="2">
    <source>
        <dbReference type="ARBA" id="ARBA00022434"/>
    </source>
</evidence>
<evidence type="ECO:0000259" key="11">
    <source>
        <dbReference type="PROSITE" id="PS50905"/>
    </source>
</evidence>
<dbReference type="CDD" id="cd01056">
    <property type="entry name" value="Euk_Ferritin"/>
    <property type="match status" value="1"/>
</dbReference>
<reference evidence="12" key="1">
    <citation type="journal article" date="2019" name="bioRxiv">
        <title>The Genome of the Zebra Mussel, Dreissena polymorpha: A Resource for Invasive Species Research.</title>
        <authorList>
            <person name="McCartney M.A."/>
            <person name="Auch B."/>
            <person name="Kono T."/>
            <person name="Mallez S."/>
            <person name="Zhang Y."/>
            <person name="Obille A."/>
            <person name="Becker A."/>
            <person name="Abrahante J.E."/>
            <person name="Garbe J."/>
            <person name="Badalamenti J.P."/>
            <person name="Herman A."/>
            <person name="Mangelson H."/>
            <person name="Liachko I."/>
            <person name="Sullivan S."/>
            <person name="Sone E.D."/>
            <person name="Koren S."/>
            <person name="Silverstein K.A.T."/>
            <person name="Beckman K.B."/>
            <person name="Gohl D.M."/>
        </authorList>
    </citation>
    <scope>NUCLEOTIDE SEQUENCE</scope>
    <source>
        <strain evidence="12">Duluth1</strain>
        <tissue evidence="12">Whole animal</tissue>
    </source>
</reference>
<evidence type="ECO:0000256" key="7">
    <source>
        <dbReference type="ARBA" id="ARBA00047990"/>
    </source>
</evidence>
<dbReference type="GO" id="GO:0008199">
    <property type="term" value="F:ferric iron binding"/>
    <property type="evidence" value="ECO:0007669"/>
    <property type="project" value="InterPro"/>
</dbReference>
<dbReference type="SUPFAM" id="SSF47240">
    <property type="entry name" value="Ferritin-like"/>
    <property type="match status" value="1"/>
</dbReference>
<dbReference type="PANTHER" id="PTHR11431">
    <property type="entry name" value="FERRITIN"/>
    <property type="match status" value="1"/>
</dbReference>
<comment type="function">
    <text evidence="6">Stores iron in a soluble, non-toxic, readily available form. Important for iron homeostasis. Has ferroxidase activity. Iron is taken up in the ferrous form and deposited as ferric hydroxides after oxidation.</text>
</comment>
<dbReference type="InterPro" id="IPR012347">
    <property type="entry name" value="Ferritin-like"/>
</dbReference>
<evidence type="ECO:0000256" key="5">
    <source>
        <dbReference type="ARBA" id="ARBA00023004"/>
    </source>
</evidence>
<accession>A0A9D4EZQ9</accession>
<sequence>MSGEHSGKFSLFVLVFSVTVAVLWMPDFPRVVSMKTADAELKFSGGGRRLNLQKPDVDERFVYEVMQNYDETVNRFLAKSLIAGHLEASYQYLYMSNIFARSDVALPGFAKFFQKASNTELNNAQFLLSYINKRGGFYEFRDIDRPSVFTFVEKEDLAIESLGKALHLETVIYQRLTKIHERVERKGDAHLSHTLQDHFLEQKVDFIKELKDHIARLSIMKPGQYDQAVYLYDREI</sequence>
<dbReference type="GO" id="GO:0008198">
    <property type="term" value="F:ferrous iron binding"/>
    <property type="evidence" value="ECO:0007669"/>
    <property type="project" value="TreeGrafter"/>
</dbReference>
<dbReference type="EMBL" id="JAIWYP010000008">
    <property type="protein sequence ID" value="KAH3789745.1"/>
    <property type="molecule type" value="Genomic_DNA"/>
</dbReference>